<dbReference type="PRINTS" id="PR00411">
    <property type="entry name" value="PNDRDTASEI"/>
</dbReference>
<dbReference type="Pfam" id="PF00890">
    <property type="entry name" value="FAD_binding_2"/>
    <property type="match status" value="2"/>
</dbReference>
<accession>A0A7Z7IGI1</accession>
<keyword evidence="7" id="KW-1185">Reference proteome</keyword>
<sequence>MSAEVLECDLIVVGAGMAGMSAAGRAAENGARVVVIEKADHMGGSAIMSGGIFWTASSAEKMALYGGGDPVLGEAVRLHYPAAVAWLRKHDNVVSRAMKVLHGYGYQIDIVKHLDDCRDAVEKAGGNVVYETSVGQLLRGPLGSVVGVRADHIDGSVDVVAPATLLTTGGYQGDAELRARYIHENARDLLVRANPYSCGEGIALGVAVGAHMTDKNRGFYGHLMSKARVWGEERFFTMLAQYHSEYGLLFNEQGLRFCDESTGDHNNSYHTVFQSNARALLLWDRRVHERYATVSTIPGQPGIDKFAVAIEHGGEGAICPDLSALIRFADASGFDGSQLVETLKEYNANTIHAWETVDPARTESCRPLDKPEFYALIVRPAITYGFGGLSIDSNARVLDIHGAPIPGLLAAGGDAGDVYGVGYSGGLAVAMTLGMVAAGTAGW</sequence>
<dbReference type="EMBL" id="OCSU01000004">
    <property type="protein sequence ID" value="SOE91457.1"/>
    <property type="molecule type" value="Genomic_DNA"/>
</dbReference>
<dbReference type="Proteomes" id="UP000219522">
    <property type="component" value="Unassembled WGS sequence"/>
</dbReference>
<evidence type="ECO:0000256" key="1">
    <source>
        <dbReference type="ARBA" id="ARBA00001974"/>
    </source>
</evidence>
<dbReference type="Gene3D" id="3.50.50.60">
    <property type="entry name" value="FAD/NAD(P)-binding domain"/>
    <property type="match status" value="1"/>
</dbReference>
<comment type="cofactor">
    <cofactor evidence="1">
        <name>FAD</name>
        <dbReference type="ChEBI" id="CHEBI:57692"/>
    </cofactor>
</comment>
<evidence type="ECO:0000256" key="4">
    <source>
        <dbReference type="ARBA" id="ARBA00023002"/>
    </source>
</evidence>
<dbReference type="PANTHER" id="PTHR43400:SF7">
    <property type="entry name" value="FAD-DEPENDENT OXIDOREDUCTASE 2 FAD BINDING DOMAIN-CONTAINING PROTEIN"/>
    <property type="match status" value="1"/>
</dbReference>
<dbReference type="AlphaFoldDB" id="A0A7Z7IGI1"/>
<keyword evidence="3" id="KW-0274">FAD</keyword>
<dbReference type="InterPro" id="IPR036188">
    <property type="entry name" value="FAD/NAD-bd_sf"/>
</dbReference>
<keyword evidence="2" id="KW-0285">Flavoprotein</keyword>
<dbReference type="SUPFAM" id="SSF51905">
    <property type="entry name" value="FAD/NAD(P)-binding domain"/>
    <property type="match status" value="1"/>
</dbReference>
<comment type="caution">
    <text evidence="6">The sequence shown here is derived from an EMBL/GenBank/DDBJ whole genome shotgun (WGS) entry which is preliminary data.</text>
</comment>
<organism evidence="6 7">
    <name type="scientific">Caballeronia arationis</name>
    <dbReference type="NCBI Taxonomy" id="1777142"/>
    <lineage>
        <taxon>Bacteria</taxon>
        <taxon>Pseudomonadati</taxon>
        <taxon>Pseudomonadota</taxon>
        <taxon>Betaproteobacteria</taxon>
        <taxon>Burkholderiales</taxon>
        <taxon>Burkholderiaceae</taxon>
        <taxon>Caballeronia</taxon>
    </lineage>
</organism>
<evidence type="ECO:0000256" key="2">
    <source>
        <dbReference type="ARBA" id="ARBA00022630"/>
    </source>
</evidence>
<name>A0A7Z7IGI1_9BURK</name>
<dbReference type="GO" id="GO:0008202">
    <property type="term" value="P:steroid metabolic process"/>
    <property type="evidence" value="ECO:0007669"/>
    <property type="project" value="UniProtKB-ARBA"/>
</dbReference>
<dbReference type="SUPFAM" id="SSF56425">
    <property type="entry name" value="Succinate dehydrogenase/fumarate reductase flavoprotein, catalytic domain"/>
    <property type="match status" value="1"/>
</dbReference>
<reference evidence="6 7" key="1">
    <citation type="submission" date="2017-09" db="EMBL/GenBank/DDBJ databases">
        <authorList>
            <person name="Varghese N."/>
            <person name="Submissions S."/>
        </authorList>
    </citation>
    <scope>NUCLEOTIDE SEQUENCE [LARGE SCALE GENOMIC DNA]</scope>
    <source>
        <strain evidence="6 7">OK806</strain>
    </source>
</reference>
<feature type="domain" description="FAD-dependent oxidoreductase 2 FAD-binding" evidence="5">
    <location>
        <begin position="121"/>
        <end position="425"/>
    </location>
</feature>
<dbReference type="GO" id="GO:0016491">
    <property type="term" value="F:oxidoreductase activity"/>
    <property type="evidence" value="ECO:0007669"/>
    <property type="project" value="UniProtKB-KW"/>
</dbReference>
<evidence type="ECO:0000259" key="5">
    <source>
        <dbReference type="Pfam" id="PF00890"/>
    </source>
</evidence>
<dbReference type="Gene3D" id="3.90.700.10">
    <property type="entry name" value="Succinate dehydrogenase/fumarate reductase flavoprotein, catalytic domain"/>
    <property type="match status" value="1"/>
</dbReference>
<dbReference type="PANTHER" id="PTHR43400">
    <property type="entry name" value="FUMARATE REDUCTASE"/>
    <property type="match status" value="1"/>
</dbReference>
<evidence type="ECO:0000313" key="6">
    <source>
        <dbReference type="EMBL" id="SOE91457.1"/>
    </source>
</evidence>
<feature type="domain" description="FAD-dependent oxidoreductase 2 FAD-binding" evidence="5">
    <location>
        <begin position="9"/>
        <end position="69"/>
    </location>
</feature>
<evidence type="ECO:0000256" key="3">
    <source>
        <dbReference type="ARBA" id="ARBA00022827"/>
    </source>
</evidence>
<proteinExistence type="predicted"/>
<dbReference type="InterPro" id="IPR050315">
    <property type="entry name" value="FAD-oxidoreductase_2"/>
</dbReference>
<keyword evidence="4" id="KW-0560">Oxidoreductase</keyword>
<dbReference type="InterPro" id="IPR027477">
    <property type="entry name" value="Succ_DH/fumarate_Rdtase_cat_sf"/>
</dbReference>
<dbReference type="RefSeq" id="WP_097191231.1">
    <property type="nucleotide sequence ID" value="NZ_OCSU01000004.1"/>
</dbReference>
<evidence type="ECO:0000313" key="7">
    <source>
        <dbReference type="Proteomes" id="UP000219522"/>
    </source>
</evidence>
<dbReference type="InterPro" id="IPR003953">
    <property type="entry name" value="FAD-dep_OxRdtase_2_FAD-bd"/>
</dbReference>
<protein>
    <submittedName>
        <fullName evidence="6">FAD binding domain-containing protein</fullName>
    </submittedName>
</protein>
<gene>
    <name evidence="6" type="ORF">SAMN05446927_8384</name>
</gene>